<dbReference type="PANTHER" id="PTHR15140">
    <property type="entry name" value="TUBULIN-SPECIFIC CHAPERONE E"/>
    <property type="match status" value="1"/>
</dbReference>
<organism evidence="1 2">
    <name type="scientific">Solanum stoloniferum</name>
    <dbReference type="NCBI Taxonomy" id="62892"/>
    <lineage>
        <taxon>Eukaryota</taxon>
        <taxon>Viridiplantae</taxon>
        <taxon>Streptophyta</taxon>
        <taxon>Embryophyta</taxon>
        <taxon>Tracheophyta</taxon>
        <taxon>Spermatophyta</taxon>
        <taxon>Magnoliopsida</taxon>
        <taxon>eudicotyledons</taxon>
        <taxon>Gunneridae</taxon>
        <taxon>Pentapetalae</taxon>
        <taxon>asterids</taxon>
        <taxon>lamiids</taxon>
        <taxon>Solanales</taxon>
        <taxon>Solanaceae</taxon>
        <taxon>Solanoideae</taxon>
        <taxon>Solaneae</taxon>
        <taxon>Solanum</taxon>
    </lineage>
</organism>
<keyword evidence="2" id="KW-1185">Reference proteome</keyword>
<dbReference type="Gene3D" id="3.80.10.10">
    <property type="entry name" value="Ribonuclease Inhibitor"/>
    <property type="match status" value="1"/>
</dbReference>
<dbReference type="Proteomes" id="UP001627284">
    <property type="component" value="Unassembled WGS sequence"/>
</dbReference>
<dbReference type="PANTHER" id="PTHR15140:SF45">
    <property type="entry name" value="LATE BLIGHT RESISTANCE PROTEIN HOMOLOG R1A-3"/>
    <property type="match status" value="1"/>
</dbReference>
<dbReference type="InterPro" id="IPR032675">
    <property type="entry name" value="LRR_dom_sf"/>
</dbReference>
<name>A0ABD2TVT1_9SOLN</name>
<evidence type="ECO:0000313" key="2">
    <source>
        <dbReference type="Proteomes" id="UP001627284"/>
    </source>
</evidence>
<sequence length="207" mass="23898">MFEGIKKVKKLGICGESNHFYDAPKCLDNLIYLAKLEAIRILLYDRYRSDFLHRHPVPCVGSFPPNLKKLTLQGTHLLWSKLTIISKLPKLEVLQLKALKLFGDELGETVWEVSEMGFPKLRFLLIEKKGLKYWKATDDSFPCLERVIIKNCRSLQEIPKGFSDSMALKRIELWGCTPSLVNFAKEIQEEQESFGNNILKVYAYDTI</sequence>
<dbReference type="EMBL" id="JBJKTR010000008">
    <property type="protein sequence ID" value="KAL3360544.1"/>
    <property type="molecule type" value="Genomic_DNA"/>
</dbReference>
<comment type="caution">
    <text evidence="1">The sequence shown here is derived from an EMBL/GenBank/DDBJ whole genome shotgun (WGS) entry which is preliminary data.</text>
</comment>
<protein>
    <recommendedName>
        <fullName evidence="3">Late blight resistance protein</fullName>
    </recommendedName>
</protein>
<reference evidence="1 2" key="1">
    <citation type="submission" date="2024-05" db="EMBL/GenBank/DDBJ databases">
        <title>De novo assembly of an allotetraploid wild potato.</title>
        <authorList>
            <person name="Hosaka A.J."/>
        </authorList>
    </citation>
    <scope>NUCLEOTIDE SEQUENCE [LARGE SCALE GENOMIC DNA]</scope>
    <source>
        <tissue evidence="1">Young leaves</tissue>
    </source>
</reference>
<dbReference type="AlphaFoldDB" id="A0ABD2TVT1"/>
<evidence type="ECO:0000313" key="1">
    <source>
        <dbReference type="EMBL" id="KAL3360544.1"/>
    </source>
</evidence>
<gene>
    <name evidence="1" type="ORF">AABB24_013794</name>
</gene>
<dbReference type="SUPFAM" id="SSF52058">
    <property type="entry name" value="L domain-like"/>
    <property type="match status" value="1"/>
</dbReference>
<evidence type="ECO:0008006" key="3">
    <source>
        <dbReference type="Google" id="ProtNLM"/>
    </source>
</evidence>
<accession>A0ABD2TVT1</accession>
<proteinExistence type="predicted"/>